<feature type="compositionally biased region" description="Pro residues" evidence="2">
    <location>
        <begin position="355"/>
        <end position="365"/>
    </location>
</feature>
<reference evidence="4 5" key="1">
    <citation type="journal article" date="2016" name="Genome Biol. Evol.">
        <title>Divergent and convergent evolution of fungal pathogenicity.</title>
        <authorList>
            <person name="Shang Y."/>
            <person name="Xiao G."/>
            <person name="Zheng P."/>
            <person name="Cen K."/>
            <person name="Zhan S."/>
            <person name="Wang C."/>
        </authorList>
    </citation>
    <scope>NUCLEOTIDE SEQUENCE [LARGE SCALE GENOMIC DNA]</scope>
    <source>
        <strain evidence="4 5">RCEF 3172</strain>
    </source>
</reference>
<dbReference type="InterPro" id="IPR000953">
    <property type="entry name" value="Chromo/chromo_shadow_dom"/>
</dbReference>
<dbReference type="EMBL" id="AZHA01000001">
    <property type="protein sequence ID" value="OAA52780.1"/>
    <property type="molecule type" value="Genomic_DNA"/>
</dbReference>
<evidence type="ECO:0000256" key="1">
    <source>
        <dbReference type="ARBA" id="ARBA00011353"/>
    </source>
</evidence>
<feature type="compositionally biased region" description="Basic residues" evidence="2">
    <location>
        <begin position="271"/>
        <end position="282"/>
    </location>
</feature>
<feature type="compositionally biased region" description="Basic and acidic residues" evidence="2">
    <location>
        <begin position="581"/>
        <end position="591"/>
    </location>
</feature>
<feature type="compositionally biased region" description="Basic residues" evidence="2">
    <location>
        <begin position="460"/>
        <end position="482"/>
    </location>
</feature>
<dbReference type="InterPro" id="IPR016197">
    <property type="entry name" value="Chromo-like_dom_sf"/>
</dbReference>
<dbReference type="CDD" id="cd00024">
    <property type="entry name" value="CD_CSD"/>
    <property type="match status" value="1"/>
</dbReference>
<evidence type="ECO:0000313" key="4">
    <source>
        <dbReference type="EMBL" id="OAA52780.1"/>
    </source>
</evidence>
<dbReference type="OrthoDB" id="3543857at2759"/>
<protein>
    <submittedName>
        <fullName evidence="4">Chromo domain protein</fullName>
    </submittedName>
</protein>
<dbReference type="Proteomes" id="UP000076863">
    <property type="component" value="Unassembled WGS sequence"/>
</dbReference>
<sequence>MTSPYPGRKRQQPSRLKKIKITIPLPSRPADYVPNSGPPLRRLALQPPADSTAYIDDRILLPPSGLAADGRPLPKRMKYIIGWRDLPAARLLVPAMDVLDYVSPHALEEWEYSMELELDVERARLAAERQALKAQQTLLGRADELPRPKAARPPLHHTSIEAAVVAETEDGDGEQGRLRGGAMSLSTPKKRKMDDFLDGYTSDESPSEQLLSDIAKSARQEEDSLSPSKEESDDKVPEVRSAPVAAVAPIAPMASEYPKMPILTGDDGRSRRVKGQPSKKQKLATSMTLPLMSMPSTEKPKPQRLESAAMPFLLANSLVTLRPMVSPKPTAPAKTHSSRPITEYLLNGRNNSSTPHPPAKKPPNSAPQSLAKKLLHNTSQSLAKKLSRSTSQSLAKKMSNSAPQHSATQTLRSMPQRSAMKASSSTLQHPARNASGTPGSPAKKPSTKAPFEPHLNDTKRKPKGKPKYRPHVARRIEPHHRKPNEAPRIPSSGKAKPPPVFDSSSEEDDETDWAVDRIEDMELYDVEGRGLVRYFKVRWEGDWPPDQNPTWEPEENLPDDLVREFCRTFKSRKKGSSEQPRPARNDADEAARLPPLRPTNRVDEDRRDDRPSSAYSGMFVYSSDDSMEKHIWDAPNSQGVRPNLNGVFPANMA</sequence>
<evidence type="ECO:0000313" key="5">
    <source>
        <dbReference type="Proteomes" id="UP000076863"/>
    </source>
</evidence>
<dbReference type="PROSITE" id="PS50013">
    <property type="entry name" value="CHROMO_2"/>
    <property type="match status" value="1"/>
</dbReference>
<dbReference type="Pfam" id="PF00385">
    <property type="entry name" value="Chromo"/>
    <property type="match status" value="1"/>
</dbReference>
<feature type="compositionally biased region" description="Basic and acidic residues" evidence="2">
    <location>
        <begin position="600"/>
        <end position="611"/>
    </location>
</feature>
<dbReference type="InterPro" id="IPR023780">
    <property type="entry name" value="Chromo_domain"/>
</dbReference>
<feature type="region of interest" description="Disordered" evidence="2">
    <location>
        <begin position="258"/>
        <end position="285"/>
    </location>
</feature>
<accession>A0A162M964</accession>
<organism evidence="4 5">
    <name type="scientific">Beauveria brongniartii RCEF 3172</name>
    <dbReference type="NCBI Taxonomy" id="1081107"/>
    <lineage>
        <taxon>Eukaryota</taxon>
        <taxon>Fungi</taxon>
        <taxon>Dikarya</taxon>
        <taxon>Ascomycota</taxon>
        <taxon>Pezizomycotina</taxon>
        <taxon>Sordariomycetes</taxon>
        <taxon>Hypocreomycetidae</taxon>
        <taxon>Hypocreales</taxon>
        <taxon>Cordycipitaceae</taxon>
        <taxon>Beauveria</taxon>
        <taxon>Beauveria brongniartii</taxon>
    </lineage>
</organism>
<dbReference type="SMART" id="SM00298">
    <property type="entry name" value="CHROMO"/>
    <property type="match status" value="1"/>
</dbReference>
<feature type="domain" description="Chromo" evidence="3">
    <location>
        <begin position="513"/>
        <end position="581"/>
    </location>
</feature>
<feature type="compositionally biased region" description="Basic and acidic residues" evidence="2">
    <location>
        <begin position="216"/>
        <end position="238"/>
    </location>
</feature>
<dbReference type="AlphaFoldDB" id="A0A162M964"/>
<comment type="subunit">
    <text evidence="1">Component of the NuA4 histone acetyltransferase complex.</text>
</comment>
<feature type="region of interest" description="Disordered" evidence="2">
    <location>
        <begin position="380"/>
        <end position="513"/>
    </location>
</feature>
<dbReference type="GO" id="GO:0006338">
    <property type="term" value="P:chromatin remodeling"/>
    <property type="evidence" value="ECO:0007669"/>
    <property type="project" value="UniProtKB-ARBA"/>
</dbReference>
<feature type="region of interest" description="Disordered" evidence="2">
    <location>
        <begin position="139"/>
        <end position="243"/>
    </location>
</feature>
<feature type="region of interest" description="Disordered" evidence="2">
    <location>
        <begin position="345"/>
        <end position="368"/>
    </location>
</feature>
<feature type="region of interest" description="Disordered" evidence="2">
    <location>
        <begin position="570"/>
        <end position="618"/>
    </location>
</feature>
<evidence type="ECO:0000256" key="2">
    <source>
        <dbReference type="SAM" id="MobiDB-lite"/>
    </source>
</evidence>
<feature type="compositionally biased region" description="Polar residues" evidence="2">
    <location>
        <begin position="380"/>
        <end position="438"/>
    </location>
</feature>
<dbReference type="SUPFAM" id="SSF54160">
    <property type="entry name" value="Chromo domain-like"/>
    <property type="match status" value="1"/>
</dbReference>
<proteinExistence type="predicted"/>
<comment type="caution">
    <text evidence="4">The sequence shown here is derived from an EMBL/GenBank/DDBJ whole genome shotgun (WGS) entry which is preliminary data.</text>
</comment>
<dbReference type="Gene3D" id="2.40.50.40">
    <property type="match status" value="1"/>
</dbReference>
<keyword evidence="5" id="KW-1185">Reference proteome</keyword>
<name>A0A162M964_9HYPO</name>
<feature type="compositionally biased region" description="Acidic residues" evidence="2">
    <location>
        <begin position="504"/>
        <end position="513"/>
    </location>
</feature>
<gene>
    <name evidence="4" type="ORF">BBO_00621</name>
</gene>
<evidence type="ECO:0000259" key="3">
    <source>
        <dbReference type="PROSITE" id="PS50013"/>
    </source>
</evidence>